<dbReference type="PANTHER" id="PTHR31005:SF8">
    <property type="entry name" value="DUF4139 DOMAIN-CONTAINING PROTEIN"/>
    <property type="match status" value="1"/>
</dbReference>
<dbReference type="Pfam" id="PF13598">
    <property type="entry name" value="DUF4139"/>
    <property type="match status" value="1"/>
</dbReference>
<keyword evidence="5" id="KW-1185">Reference proteome</keyword>
<feature type="compositionally biased region" description="Low complexity" evidence="1">
    <location>
        <begin position="1"/>
        <end position="10"/>
    </location>
</feature>
<organism evidence="4 5">
    <name type="scientific">Mycena chlorophos</name>
    <name type="common">Agaric fungus</name>
    <name type="synonym">Agaricus chlorophos</name>
    <dbReference type="NCBI Taxonomy" id="658473"/>
    <lineage>
        <taxon>Eukaryota</taxon>
        <taxon>Fungi</taxon>
        <taxon>Dikarya</taxon>
        <taxon>Basidiomycota</taxon>
        <taxon>Agaricomycotina</taxon>
        <taxon>Agaricomycetes</taxon>
        <taxon>Agaricomycetidae</taxon>
        <taxon>Agaricales</taxon>
        <taxon>Marasmiineae</taxon>
        <taxon>Mycenaceae</taxon>
        <taxon>Mycena</taxon>
    </lineage>
</organism>
<dbReference type="NCBIfam" id="TIGR02231">
    <property type="entry name" value="mucoidy inhibitor MuiA family protein"/>
    <property type="match status" value="1"/>
</dbReference>
<name>A0ABQ0L974_MYCCL</name>
<feature type="compositionally biased region" description="Low complexity" evidence="1">
    <location>
        <begin position="565"/>
        <end position="597"/>
    </location>
</feature>
<dbReference type="InterPro" id="IPR025554">
    <property type="entry name" value="DUF4140"/>
</dbReference>
<dbReference type="PANTHER" id="PTHR31005">
    <property type="entry name" value="DUF4139 DOMAIN-CONTAINING PROTEIN"/>
    <property type="match status" value="1"/>
</dbReference>
<reference evidence="4" key="1">
    <citation type="submission" date="2014-09" db="EMBL/GenBank/DDBJ databases">
        <title>Genome sequence of the luminous mushroom Mycena chlorophos for searching fungal bioluminescence genes.</title>
        <authorList>
            <person name="Tanaka Y."/>
            <person name="Kasuga D."/>
            <person name="Oba Y."/>
            <person name="Hase S."/>
            <person name="Sato K."/>
            <person name="Oba Y."/>
            <person name="Sakakibara Y."/>
        </authorList>
    </citation>
    <scope>NUCLEOTIDE SEQUENCE</scope>
</reference>
<feature type="domain" description="DUF4139" evidence="2">
    <location>
        <begin position="236"/>
        <end position="552"/>
    </location>
</feature>
<dbReference type="EMBL" id="DF843861">
    <property type="protein sequence ID" value="GAT47653.1"/>
    <property type="molecule type" value="Genomic_DNA"/>
</dbReference>
<feature type="compositionally biased region" description="Basic residues" evidence="1">
    <location>
        <begin position="350"/>
        <end position="359"/>
    </location>
</feature>
<evidence type="ECO:0000256" key="1">
    <source>
        <dbReference type="SAM" id="MobiDB-lite"/>
    </source>
</evidence>
<feature type="region of interest" description="Disordered" evidence="1">
    <location>
        <begin position="559"/>
        <end position="597"/>
    </location>
</feature>
<dbReference type="InterPro" id="IPR037291">
    <property type="entry name" value="DUF4139"/>
</dbReference>
<evidence type="ECO:0000259" key="3">
    <source>
        <dbReference type="Pfam" id="PF13600"/>
    </source>
</evidence>
<feature type="region of interest" description="Disordered" evidence="1">
    <location>
        <begin position="332"/>
        <end position="369"/>
    </location>
</feature>
<evidence type="ECO:0000313" key="5">
    <source>
        <dbReference type="Proteomes" id="UP000815677"/>
    </source>
</evidence>
<dbReference type="InterPro" id="IPR011935">
    <property type="entry name" value="CHP02231"/>
</dbReference>
<evidence type="ECO:0000313" key="4">
    <source>
        <dbReference type="EMBL" id="GAT47653.1"/>
    </source>
</evidence>
<sequence>MTAGPSGSAANPPPFSESPTAPIELQAATASRITSVSVYAARAEVARVFHVGLTTGTNQLVIGGLPTILEHESLRVEGRGNALIQDVSISNVAPDEPWRSPRPTIVRAGPVGSAAQPTPELQALSAKLEVALRARARIEKSVAAVESFLHSLTIEHIDATKLAGALHECETTTEVLDGRKAELDKEIYVLETEITAQQQKERDSKAPKKKEVHPKLKTQVSISVFAEVEGQVEIVLMYAVSRATWTPLYDVRVNTDTKEKPITLLYKAAVKQDTGESWDDVPLTLETSRPTFGANIPELQPWDLHVYRPARPTVIMAPAQPAAVIVPPGFRYSRSRSPARSWRDRSRSPSFRHHRRRSRTPPPPEIQFPTAEVISSGAGVSATFRVPGTVSLPSDGQVHNFTIVKLLLDAQMSWVCVPKLDTKVHLSAKITNESDFLLLRGNASVYLDGSFVARSEIPSVSPKESFNCPLGVDPAIRITYHPLIKNKNKDKTTSSGSFFSSNREKTETSSCAYTQRISVHNTKSAAVARLKIVDHIPASRDAQIEVRLISPALKVPVPEEEVVESRPSQSRSRASALLSLKGNSNSSSSSVTAGKSSQHQVKVASGVVAQWDGADEVDGYAMSLSAEKKKLNWICAPLPAQGKVDLSLEWEVVWPADMQIFGL</sequence>
<dbReference type="Pfam" id="PF13600">
    <property type="entry name" value="DUF4140"/>
    <property type="match status" value="1"/>
</dbReference>
<dbReference type="Proteomes" id="UP000815677">
    <property type="component" value="Unassembled WGS sequence"/>
</dbReference>
<evidence type="ECO:0008006" key="6">
    <source>
        <dbReference type="Google" id="ProtNLM"/>
    </source>
</evidence>
<evidence type="ECO:0000259" key="2">
    <source>
        <dbReference type="Pfam" id="PF13598"/>
    </source>
</evidence>
<feature type="region of interest" description="Disordered" evidence="1">
    <location>
        <begin position="1"/>
        <end position="20"/>
    </location>
</feature>
<gene>
    <name evidence="4" type="ORF">MCHLO_05106</name>
</gene>
<feature type="domain" description="DUF4140" evidence="3">
    <location>
        <begin position="36"/>
        <end position="148"/>
    </location>
</feature>
<protein>
    <recommendedName>
        <fullName evidence="6">Mucoidy inhibitor A</fullName>
    </recommendedName>
</protein>
<accession>A0ABQ0L974</accession>
<proteinExistence type="predicted"/>